<keyword evidence="3" id="KW-1185">Reference proteome</keyword>
<comment type="caution">
    <text evidence="2">The sequence shown here is derived from an EMBL/GenBank/DDBJ whole genome shotgun (WGS) entry which is preliminary data.</text>
</comment>
<organism evidence="2 3">
    <name type="scientific">Stachybotrys elegans</name>
    <dbReference type="NCBI Taxonomy" id="80388"/>
    <lineage>
        <taxon>Eukaryota</taxon>
        <taxon>Fungi</taxon>
        <taxon>Dikarya</taxon>
        <taxon>Ascomycota</taxon>
        <taxon>Pezizomycotina</taxon>
        <taxon>Sordariomycetes</taxon>
        <taxon>Hypocreomycetidae</taxon>
        <taxon>Hypocreales</taxon>
        <taxon>Stachybotryaceae</taxon>
        <taxon>Stachybotrys</taxon>
    </lineage>
</organism>
<accession>A0A8K0SY12</accession>
<reference evidence="2" key="1">
    <citation type="journal article" date="2021" name="Nat. Commun.">
        <title>Genetic determinants of endophytism in the Arabidopsis root mycobiome.</title>
        <authorList>
            <person name="Mesny F."/>
            <person name="Miyauchi S."/>
            <person name="Thiergart T."/>
            <person name="Pickel B."/>
            <person name="Atanasova L."/>
            <person name="Karlsson M."/>
            <person name="Huettel B."/>
            <person name="Barry K.W."/>
            <person name="Haridas S."/>
            <person name="Chen C."/>
            <person name="Bauer D."/>
            <person name="Andreopoulos W."/>
            <person name="Pangilinan J."/>
            <person name="LaButti K."/>
            <person name="Riley R."/>
            <person name="Lipzen A."/>
            <person name="Clum A."/>
            <person name="Drula E."/>
            <person name="Henrissat B."/>
            <person name="Kohler A."/>
            <person name="Grigoriev I.V."/>
            <person name="Martin F.M."/>
            <person name="Hacquard S."/>
        </authorList>
    </citation>
    <scope>NUCLEOTIDE SEQUENCE</scope>
    <source>
        <strain evidence="2">MPI-CAGE-CH-0235</strain>
    </source>
</reference>
<dbReference type="EMBL" id="JAGPNK010000006">
    <property type="protein sequence ID" value="KAH7320025.1"/>
    <property type="molecule type" value="Genomic_DNA"/>
</dbReference>
<evidence type="ECO:0000313" key="2">
    <source>
        <dbReference type="EMBL" id="KAH7320025.1"/>
    </source>
</evidence>
<evidence type="ECO:0000256" key="1">
    <source>
        <dbReference type="SAM" id="MobiDB-lite"/>
    </source>
</evidence>
<gene>
    <name evidence="2" type="ORF">B0I35DRAFT_226619</name>
</gene>
<evidence type="ECO:0000313" key="3">
    <source>
        <dbReference type="Proteomes" id="UP000813444"/>
    </source>
</evidence>
<dbReference type="AlphaFoldDB" id="A0A8K0SY12"/>
<dbReference type="Proteomes" id="UP000813444">
    <property type="component" value="Unassembled WGS sequence"/>
</dbReference>
<feature type="region of interest" description="Disordered" evidence="1">
    <location>
        <begin position="1"/>
        <end position="29"/>
    </location>
</feature>
<sequence length="228" mass="25460">MVARDAKSNNNIHHGHQTEQGGLRLGSGLLDSRAAGDPTAAFSYPWRAPPTPKSNGRESYAVCCAVRCLERTARAGWLGNLKTGLGEPNTIRFGPTAVAWANMCHPGRAAVQRWWEINWREIESMRANSPRDGGCVDVPGLCAHEFNRKWKDSCASLSSRWPAGACVSRSRRLRRRLQREGPWKTKRTHHGWDCQLARFHCHGIHVGGGNWRAEETQLFADHGPYGED</sequence>
<protein>
    <submittedName>
        <fullName evidence="2">Uncharacterized protein</fullName>
    </submittedName>
</protein>
<name>A0A8K0SY12_9HYPO</name>
<proteinExistence type="predicted"/>